<dbReference type="AlphaFoldDB" id="A0A6B0VHS5"/>
<evidence type="ECO:0000259" key="3">
    <source>
        <dbReference type="Pfam" id="PF09851"/>
    </source>
</evidence>
<dbReference type="RefSeq" id="WP_160061801.1">
    <property type="nucleotide sequence ID" value="NZ_WUYX01000004.1"/>
</dbReference>
<dbReference type="Pfam" id="PF09851">
    <property type="entry name" value="SHOCT"/>
    <property type="match status" value="1"/>
</dbReference>
<dbReference type="Proteomes" id="UP000434101">
    <property type="component" value="Unassembled WGS sequence"/>
</dbReference>
<keyword evidence="2" id="KW-1133">Transmembrane helix</keyword>
<comment type="caution">
    <text evidence="4">The sequence shown here is derived from an EMBL/GenBank/DDBJ whole genome shotgun (WGS) entry which is preliminary data.</text>
</comment>
<feature type="region of interest" description="Disordered" evidence="1">
    <location>
        <begin position="66"/>
        <end position="91"/>
    </location>
</feature>
<evidence type="ECO:0000313" key="4">
    <source>
        <dbReference type="EMBL" id="MXV60637.1"/>
    </source>
</evidence>
<evidence type="ECO:0000256" key="2">
    <source>
        <dbReference type="SAM" id="Phobius"/>
    </source>
</evidence>
<proteinExistence type="predicted"/>
<dbReference type="InterPro" id="IPR018649">
    <property type="entry name" value="SHOCT"/>
</dbReference>
<feature type="region of interest" description="Disordered" evidence="1">
    <location>
        <begin position="127"/>
        <end position="151"/>
    </location>
</feature>
<reference evidence="4 5" key="1">
    <citation type="submission" date="2020-01" db="EMBL/GenBank/DDBJ databases">
        <title>Natronorubrum sp. JWXQ-INN 674 isolated from Inner Mongolia Autonomous Region of China.</title>
        <authorList>
            <person name="Xue Q."/>
        </authorList>
    </citation>
    <scope>NUCLEOTIDE SEQUENCE [LARGE SCALE GENOMIC DNA]</scope>
    <source>
        <strain evidence="4 5">JWXQ-INN-674</strain>
    </source>
</reference>
<protein>
    <submittedName>
        <fullName evidence="4">SHOCT domain-containing protein</fullName>
    </submittedName>
</protein>
<gene>
    <name evidence="4" type="ORF">GS429_00830</name>
</gene>
<feature type="transmembrane region" description="Helical" evidence="2">
    <location>
        <begin position="12"/>
        <end position="30"/>
    </location>
</feature>
<dbReference type="EMBL" id="WUYX01000004">
    <property type="protein sequence ID" value="MXV60637.1"/>
    <property type="molecule type" value="Genomic_DNA"/>
</dbReference>
<feature type="transmembrane region" description="Helical" evidence="2">
    <location>
        <begin position="36"/>
        <end position="55"/>
    </location>
</feature>
<evidence type="ECO:0000313" key="5">
    <source>
        <dbReference type="Proteomes" id="UP000434101"/>
    </source>
</evidence>
<organism evidence="4 5">
    <name type="scientific">Natronorubrum halalkaliphilum</name>
    <dbReference type="NCBI Taxonomy" id="2691917"/>
    <lineage>
        <taxon>Archaea</taxon>
        <taxon>Methanobacteriati</taxon>
        <taxon>Methanobacteriota</taxon>
        <taxon>Stenosarchaea group</taxon>
        <taxon>Halobacteria</taxon>
        <taxon>Halobacteriales</taxon>
        <taxon>Natrialbaceae</taxon>
        <taxon>Natronorubrum</taxon>
    </lineage>
</organism>
<evidence type="ECO:0000256" key="1">
    <source>
        <dbReference type="SAM" id="MobiDB-lite"/>
    </source>
</evidence>
<keyword evidence="5" id="KW-1185">Reference proteome</keyword>
<dbReference type="OrthoDB" id="53394at2157"/>
<name>A0A6B0VHS5_9EURY</name>
<feature type="compositionally biased region" description="Basic and acidic residues" evidence="1">
    <location>
        <begin position="136"/>
        <end position="151"/>
    </location>
</feature>
<keyword evidence="2" id="KW-0472">Membrane</keyword>
<accession>A0A6B0VHS5</accession>
<sequence length="151" mass="16818">MSNSLQEFVAEDLWLLIGLVTFVLISLAGLAGFEGLAGAITIIGWFLLAPIFLFWGEEIATLLIDDEGRTEPARGGQTGSDPESETKPDAIDELKRRYAEGKIDDDEFEHRLERLVAVDDLPDEVFIDGASTETATADRNERTGRQYERER</sequence>
<feature type="domain" description="SHOCT" evidence="3">
    <location>
        <begin position="89"/>
        <end position="115"/>
    </location>
</feature>
<keyword evidence="2" id="KW-0812">Transmembrane</keyword>